<name>A0A1I1KFQ6_RUMAL</name>
<evidence type="ECO:0000313" key="2">
    <source>
        <dbReference type="Proteomes" id="UP000182192"/>
    </source>
</evidence>
<protein>
    <submittedName>
        <fullName evidence="1">Uncharacterized protein</fullName>
    </submittedName>
</protein>
<dbReference type="AlphaFoldDB" id="A0A1I1KFQ6"/>
<dbReference type="Proteomes" id="UP000182192">
    <property type="component" value="Unassembled WGS sequence"/>
</dbReference>
<reference evidence="1 2" key="1">
    <citation type="submission" date="2016-10" db="EMBL/GenBank/DDBJ databases">
        <authorList>
            <person name="de Groot N.N."/>
        </authorList>
    </citation>
    <scope>NUCLEOTIDE SEQUENCE [LARGE SCALE GENOMIC DNA]</scope>
    <source>
        <strain evidence="1 2">AR67</strain>
    </source>
</reference>
<dbReference type="EMBL" id="FOKQ01000016">
    <property type="protein sequence ID" value="SFC59646.1"/>
    <property type="molecule type" value="Genomic_DNA"/>
</dbReference>
<gene>
    <name evidence="1" type="ORF">SAMN02910406_01998</name>
</gene>
<accession>A0A1I1KFQ6</accession>
<evidence type="ECO:0000313" key="1">
    <source>
        <dbReference type="EMBL" id="SFC59646.1"/>
    </source>
</evidence>
<proteinExistence type="predicted"/>
<sequence>MISKLYNDRASSVQIYLIFSEEKKEKIMDDIKEHYKNIGEELPFDPDKYEVFMLDENSDPLLENQTDGSVITIAKKSSYTKYDLRLGGYKSVEAAVFAQLIQFASEYIGALGYCDYDEFREDYKEGIEAFEKYFPYEWVRELWRIYEDSFETVYHMPSLLNWQDVIPILKKHGICSKHSL</sequence>
<organism evidence="1 2">
    <name type="scientific">Ruminococcus albus</name>
    <dbReference type="NCBI Taxonomy" id="1264"/>
    <lineage>
        <taxon>Bacteria</taxon>
        <taxon>Bacillati</taxon>
        <taxon>Bacillota</taxon>
        <taxon>Clostridia</taxon>
        <taxon>Eubacteriales</taxon>
        <taxon>Oscillospiraceae</taxon>
        <taxon>Ruminococcus</taxon>
    </lineage>
</organism>